<comment type="caution">
    <text evidence="3">The sequence shown here is derived from an EMBL/GenBank/DDBJ whole genome shotgun (WGS) entry which is preliminary data.</text>
</comment>
<dbReference type="EMBL" id="MU865994">
    <property type="protein sequence ID" value="KAK4443360.1"/>
    <property type="molecule type" value="Genomic_DNA"/>
</dbReference>
<reference evidence="3" key="1">
    <citation type="journal article" date="2023" name="Mol. Phylogenet. Evol.">
        <title>Genome-scale phylogeny and comparative genomics of the fungal order Sordariales.</title>
        <authorList>
            <person name="Hensen N."/>
            <person name="Bonometti L."/>
            <person name="Westerberg I."/>
            <person name="Brannstrom I.O."/>
            <person name="Guillou S."/>
            <person name="Cros-Aarteil S."/>
            <person name="Calhoun S."/>
            <person name="Haridas S."/>
            <person name="Kuo A."/>
            <person name="Mondo S."/>
            <person name="Pangilinan J."/>
            <person name="Riley R."/>
            <person name="LaButti K."/>
            <person name="Andreopoulos B."/>
            <person name="Lipzen A."/>
            <person name="Chen C."/>
            <person name="Yan M."/>
            <person name="Daum C."/>
            <person name="Ng V."/>
            <person name="Clum A."/>
            <person name="Steindorff A."/>
            <person name="Ohm R.A."/>
            <person name="Martin F."/>
            <person name="Silar P."/>
            <person name="Natvig D.O."/>
            <person name="Lalanne C."/>
            <person name="Gautier V."/>
            <person name="Ament-Velasquez S.L."/>
            <person name="Kruys A."/>
            <person name="Hutchinson M.I."/>
            <person name="Powell A.J."/>
            <person name="Barry K."/>
            <person name="Miller A.N."/>
            <person name="Grigoriev I.V."/>
            <person name="Debuchy R."/>
            <person name="Gladieux P."/>
            <person name="Hiltunen Thoren M."/>
            <person name="Johannesson H."/>
        </authorList>
    </citation>
    <scope>NUCLEOTIDE SEQUENCE</scope>
    <source>
        <strain evidence="3">PSN243</strain>
    </source>
</reference>
<name>A0AAV9G809_9PEZI</name>
<dbReference type="PANTHER" id="PTHR37488">
    <property type="entry name" value="DUF1275 DOMAIN-CONTAINING PROTEIN"/>
    <property type="match status" value="1"/>
</dbReference>
<dbReference type="Pfam" id="PF06912">
    <property type="entry name" value="DUF1275"/>
    <property type="match status" value="1"/>
</dbReference>
<feature type="region of interest" description="Disordered" evidence="1">
    <location>
        <begin position="1"/>
        <end position="44"/>
    </location>
</feature>
<feature type="transmembrane region" description="Helical" evidence="2">
    <location>
        <begin position="60"/>
        <end position="88"/>
    </location>
</feature>
<feature type="compositionally biased region" description="Pro residues" evidence="1">
    <location>
        <begin position="24"/>
        <end position="42"/>
    </location>
</feature>
<feature type="transmembrane region" description="Helical" evidence="2">
    <location>
        <begin position="254"/>
        <end position="271"/>
    </location>
</feature>
<organism evidence="3 4">
    <name type="scientific">Podospora aff. communis PSN243</name>
    <dbReference type="NCBI Taxonomy" id="3040156"/>
    <lineage>
        <taxon>Eukaryota</taxon>
        <taxon>Fungi</taxon>
        <taxon>Dikarya</taxon>
        <taxon>Ascomycota</taxon>
        <taxon>Pezizomycotina</taxon>
        <taxon>Sordariomycetes</taxon>
        <taxon>Sordariomycetidae</taxon>
        <taxon>Sordariales</taxon>
        <taxon>Podosporaceae</taxon>
        <taxon>Podospora</taxon>
    </lineage>
</organism>
<dbReference type="PANTHER" id="PTHR37488:SF7">
    <property type="entry name" value="DUF1275 DOMAIN PROTEIN"/>
    <property type="match status" value="1"/>
</dbReference>
<keyword evidence="2" id="KW-0472">Membrane</keyword>
<evidence type="ECO:0000313" key="3">
    <source>
        <dbReference type="EMBL" id="KAK4443360.1"/>
    </source>
</evidence>
<keyword evidence="2" id="KW-0812">Transmembrane</keyword>
<feature type="compositionally biased region" description="Polar residues" evidence="1">
    <location>
        <begin position="1"/>
        <end position="15"/>
    </location>
</feature>
<reference evidence="3" key="2">
    <citation type="submission" date="2023-05" db="EMBL/GenBank/DDBJ databases">
        <authorList>
            <consortium name="Lawrence Berkeley National Laboratory"/>
            <person name="Steindorff A."/>
            <person name="Hensen N."/>
            <person name="Bonometti L."/>
            <person name="Westerberg I."/>
            <person name="Brannstrom I.O."/>
            <person name="Guillou S."/>
            <person name="Cros-Aarteil S."/>
            <person name="Calhoun S."/>
            <person name="Haridas S."/>
            <person name="Kuo A."/>
            <person name="Mondo S."/>
            <person name="Pangilinan J."/>
            <person name="Riley R."/>
            <person name="Labutti K."/>
            <person name="Andreopoulos B."/>
            <person name="Lipzen A."/>
            <person name="Chen C."/>
            <person name="Yanf M."/>
            <person name="Daum C."/>
            <person name="Ng V."/>
            <person name="Clum A."/>
            <person name="Ohm R."/>
            <person name="Martin F."/>
            <person name="Silar P."/>
            <person name="Natvig D."/>
            <person name="Lalanne C."/>
            <person name="Gautier V."/>
            <person name="Ament-Velasquez S.L."/>
            <person name="Kruys A."/>
            <person name="Hutchinson M.I."/>
            <person name="Powell A.J."/>
            <person name="Barry K."/>
            <person name="Miller A.N."/>
            <person name="Grigoriev I.V."/>
            <person name="Debuchy R."/>
            <person name="Gladieux P."/>
            <person name="Thoren M.H."/>
            <person name="Johannesson H."/>
        </authorList>
    </citation>
    <scope>NUCLEOTIDE SEQUENCE</scope>
    <source>
        <strain evidence="3">PSN243</strain>
    </source>
</reference>
<accession>A0AAV9G809</accession>
<proteinExistence type="predicted"/>
<dbReference type="AlphaFoldDB" id="A0AAV9G809"/>
<evidence type="ECO:0000256" key="2">
    <source>
        <dbReference type="SAM" id="Phobius"/>
    </source>
</evidence>
<dbReference type="InterPro" id="IPR010699">
    <property type="entry name" value="DUF1275"/>
</dbReference>
<sequence length="309" mass="33395">MLLSSATTMATDSGATTPTHQKPQLPPPAPSNSPSDVNPPKPQGLLARLHQDIDTRHADLMLIVCCCVSGLCDSVAFNATGAFVSMQTGNTIILSLGAASLPPNQPTLWLRALLSLASFWLGCFFFSRFVRRFRPRSRLTLFASFALQCCCLIAAAALAQSHVIPSFAQTSLKTTLDAVGTKHREEIENNHLSLAPLALLAFQFGGQIVASRTLGYTEVPTNVLTSLYCDLLSDPLLFSAKGGMWADKKRNRRFAAVVMSFVGGISGGWVQRSKGGMAAALWMAVGIKVVMTVLWLGWKVERKERKEAV</sequence>
<gene>
    <name evidence="3" type="ORF">QBC34DRAFT_362067</name>
</gene>
<feature type="transmembrane region" description="Helical" evidence="2">
    <location>
        <begin position="277"/>
        <end position="298"/>
    </location>
</feature>
<evidence type="ECO:0000256" key="1">
    <source>
        <dbReference type="SAM" id="MobiDB-lite"/>
    </source>
</evidence>
<evidence type="ECO:0008006" key="5">
    <source>
        <dbReference type="Google" id="ProtNLM"/>
    </source>
</evidence>
<protein>
    <recommendedName>
        <fullName evidence="5">DUF1275 domain protein</fullName>
    </recommendedName>
</protein>
<feature type="transmembrane region" description="Helical" evidence="2">
    <location>
        <begin position="108"/>
        <end position="127"/>
    </location>
</feature>
<keyword evidence="4" id="KW-1185">Reference proteome</keyword>
<keyword evidence="2" id="KW-1133">Transmembrane helix</keyword>
<dbReference type="Proteomes" id="UP001321760">
    <property type="component" value="Unassembled WGS sequence"/>
</dbReference>
<evidence type="ECO:0000313" key="4">
    <source>
        <dbReference type="Proteomes" id="UP001321760"/>
    </source>
</evidence>